<gene>
    <name evidence="1" type="ORF">Deia_00697</name>
</gene>
<dbReference type="InterPro" id="IPR036894">
    <property type="entry name" value="YbaB-like_sf"/>
</dbReference>
<organism evidence="1 2">
    <name type="scientific">Candidatus Deianiraea vastatrix</name>
    <dbReference type="NCBI Taxonomy" id="2163644"/>
    <lineage>
        <taxon>Bacteria</taxon>
        <taxon>Pseudomonadati</taxon>
        <taxon>Pseudomonadota</taxon>
        <taxon>Alphaproteobacteria</taxon>
        <taxon>Rickettsiales</taxon>
        <taxon>Candidatus Deianiraeaceae</taxon>
        <taxon>Candidatus Deianiraea</taxon>
    </lineage>
</organism>
<accession>A0A5B8XDU8</accession>
<keyword evidence="2" id="KW-1185">Reference proteome</keyword>
<dbReference type="Proteomes" id="UP000321934">
    <property type="component" value="Chromosome"/>
</dbReference>
<sequence>MFKQINEARKMAGLIEEKMKASSLEISCGCIKIIGNVKTIEKVELAEGYLDIKHEKLQDDLKKAMNEYMKKSDSGKQKITADAMGGMSGMMDMIKNLK</sequence>
<evidence type="ECO:0000313" key="2">
    <source>
        <dbReference type="Proteomes" id="UP000321934"/>
    </source>
</evidence>
<dbReference type="AlphaFoldDB" id="A0A5B8XDU8"/>
<evidence type="ECO:0000313" key="1">
    <source>
        <dbReference type="EMBL" id="QED23488.1"/>
    </source>
</evidence>
<dbReference type="Gene3D" id="3.30.1310.10">
    <property type="entry name" value="Nucleoid-associated protein YbaB-like domain"/>
    <property type="match status" value="1"/>
</dbReference>
<dbReference type="EMBL" id="CP029077">
    <property type="protein sequence ID" value="QED23488.1"/>
    <property type="molecule type" value="Genomic_DNA"/>
</dbReference>
<dbReference type="SUPFAM" id="SSF82607">
    <property type="entry name" value="YbaB-like"/>
    <property type="match status" value="1"/>
</dbReference>
<reference evidence="1 2" key="1">
    <citation type="journal article" date="2019" name="ISME J.">
        <title>Deianiraea, an extracellular bacterium associated with the ciliate Paramecium, suggests an alternative scenario for the evolution of Rickettsiales.</title>
        <authorList>
            <person name="Castelli M."/>
            <person name="Sabaneyeva E."/>
            <person name="Lanzoni O."/>
            <person name="Lebedeva N."/>
            <person name="Floriano A.M."/>
            <person name="Gaiarsa S."/>
            <person name="Benken K."/>
            <person name="Modeo L."/>
            <person name="Bandi C."/>
            <person name="Potekhin A."/>
            <person name="Sassera D."/>
            <person name="Petroni G."/>
        </authorList>
    </citation>
    <scope>NUCLEOTIDE SEQUENCE [LARGE SCALE GENOMIC DNA]</scope>
    <source>
        <strain evidence="1">CyL4-1</strain>
    </source>
</reference>
<protein>
    <recommendedName>
        <fullName evidence="3">Nucleoid-associated protein</fullName>
    </recommendedName>
</protein>
<evidence type="ECO:0008006" key="3">
    <source>
        <dbReference type="Google" id="ProtNLM"/>
    </source>
</evidence>
<dbReference type="RefSeq" id="WP_146820757.1">
    <property type="nucleotide sequence ID" value="NZ_CP029077.1"/>
</dbReference>
<name>A0A5B8XDU8_9RICK</name>
<proteinExistence type="predicted"/>